<keyword evidence="6 9" id="KW-0804">Transcription</keyword>
<evidence type="ECO:0000256" key="9">
    <source>
        <dbReference type="RuleBase" id="RU364013"/>
    </source>
</evidence>
<feature type="region of interest" description="Disordered" evidence="10">
    <location>
        <begin position="379"/>
        <end position="526"/>
    </location>
</feature>
<evidence type="ECO:0000256" key="2">
    <source>
        <dbReference type="ARBA" id="ARBA00022454"/>
    </source>
</evidence>
<dbReference type="InterPro" id="IPR000969">
    <property type="entry name" value="SSRP1/POB3"/>
</dbReference>
<dbReference type="PRINTS" id="PR00887">
    <property type="entry name" value="SSRCOGNITION"/>
</dbReference>
<dbReference type="GO" id="GO:0035101">
    <property type="term" value="C:FACT complex"/>
    <property type="evidence" value="ECO:0007669"/>
    <property type="project" value="TreeGrafter"/>
</dbReference>
<evidence type="ECO:0000256" key="10">
    <source>
        <dbReference type="SAM" id="MobiDB-lite"/>
    </source>
</evidence>
<evidence type="ECO:0000313" key="12">
    <source>
        <dbReference type="EMBL" id="CAH0380893.1"/>
    </source>
</evidence>
<keyword evidence="3 9" id="KW-0235">DNA replication</keyword>
<evidence type="ECO:0000313" key="13">
    <source>
        <dbReference type="Proteomes" id="UP001152759"/>
    </source>
</evidence>
<dbReference type="AlphaFoldDB" id="A0A9P0EVU8"/>
<keyword evidence="13" id="KW-1185">Reference proteome</keyword>
<gene>
    <name evidence="12" type="ORF">BEMITA_LOCUS603</name>
</gene>
<dbReference type="GO" id="GO:0042393">
    <property type="term" value="F:histone binding"/>
    <property type="evidence" value="ECO:0007669"/>
    <property type="project" value="TreeGrafter"/>
</dbReference>
<sequence>MSSSKSTTSDGDQTRTSDKKYSIKGWNWGGVKFDGPMLTFEVDKLPGFEIPLDKVSHCTTGKNEVTIEFHQNDEAAVSLMEMRFHIPSAEVAGAPDPVEEFHDQVMQKASVINVSGDAIAIFREIPCVTPRGRYDIKMFETFFQLHGKTFDYKIPMSTVQRLFLLPHKDGRQKFFVVSVDPPIKQGQTRYPYVVFTFNSDDEEISIELPLSEEELKEKYEGKLSKELSGQTYDVLGSLMKAITKTKIIVPGSFVGASGTPAVGCSYKAAAGYIYPLERGFMFVHKPPMYIRFEELSSVNFARGAGSMTRSFDFEIMLKSGMVHTFSSIDKGEYQKLFNFVSSKKLVIKDTSKGKNVTYTEDPGSDDADEPDAYLARVKREGKEREEDDDDEDESDDEDFNPGEEGSDVAEEFDSNPSTTSESGDEDSDSKSKKKKKKEKKPKKKKGSDDDDGDDDDEDDNEGDESDEGKSVKKKKPKEPKKKKPAKEKAPPKEKKKSTGRKSDAVSPSKIKSKEFIEEENTSSDSD</sequence>
<feature type="compositionally biased region" description="Acidic residues" evidence="10">
    <location>
        <begin position="516"/>
        <end position="526"/>
    </location>
</feature>
<dbReference type="Pfam" id="PF08512">
    <property type="entry name" value="Rttp106-like_middle"/>
    <property type="match status" value="1"/>
</dbReference>
<proteinExistence type="inferred from homology"/>
<dbReference type="InterPro" id="IPR038167">
    <property type="entry name" value="SSRP1_sf"/>
</dbReference>
<keyword evidence="7 9" id="KW-0234">DNA repair</keyword>
<evidence type="ECO:0000256" key="8">
    <source>
        <dbReference type="ARBA" id="ARBA00023242"/>
    </source>
</evidence>
<dbReference type="Gene3D" id="2.30.29.150">
    <property type="match status" value="1"/>
</dbReference>
<dbReference type="Gene3D" id="2.30.29.30">
    <property type="entry name" value="Pleckstrin-homology domain (PH domain)/Phosphotyrosine-binding domain (PTB)"/>
    <property type="match status" value="1"/>
</dbReference>
<reference evidence="12" key="1">
    <citation type="submission" date="2021-12" db="EMBL/GenBank/DDBJ databases">
        <authorList>
            <person name="King R."/>
        </authorList>
    </citation>
    <scope>NUCLEOTIDE SEQUENCE</scope>
</reference>
<keyword evidence="2 9" id="KW-0158">Chromosome</keyword>
<dbReference type="InterPro" id="IPR048993">
    <property type="entry name" value="SSRP1-like_PH1"/>
</dbReference>
<dbReference type="Pfam" id="PF03531">
    <property type="entry name" value="SSrecog"/>
    <property type="match status" value="1"/>
</dbReference>
<comment type="similarity">
    <text evidence="1 9">Belongs to the SSRP1 family.</text>
</comment>
<feature type="compositionally biased region" description="Basic residues" evidence="10">
    <location>
        <begin position="471"/>
        <end position="485"/>
    </location>
</feature>
<dbReference type="KEGG" id="btab:109034049"/>
<dbReference type="GO" id="GO:0006281">
    <property type="term" value="P:DNA repair"/>
    <property type="evidence" value="ECO:0007669"/>
    <property type="project" value="UniProtKB-KW"/>
</dbReference>
<dbReference type="Proteomes" id="UP001152759">
    <property type="component" value="Chromosome 1"/>
</dbReference>
<dbReference type="EMBL" id="OU963862">
    <property type="protein sequence ID" value="CAH0380893.1"/>
    <property type="molecule type" value="Genomic_DNA"/>
</dbReference>
<dbReference type="SUPFAM" id="SSF50729">
    <property type="entry name" value="PH domain-like"/>
    <property type="match status" value="1"/>
</dbReference>
<comment type="subcellular location">
    <subcellularLocation>
        <location evidence="9">Nucleus</location>
    </subcellularLocation>
    <subcellularLocation>
        <location evidence="9">Chromosome</location>
    </subcellularLocation>
</comment>
<dbReference type="PANTHER" id="PTHR45849">
    <property type="entry name" value="FACT COMPLEX SUBUNIT SSRP1"/>
    <property type="match status" value="1"/>
</dbReference>
<dbReference type="GO" id="GO:0006260">
    <property type="term" value="P:DNA replication"/>
    <property type="evidence" value="ECO:0007669"/>
    <property type="project" value="UniProtKB-KW"/>
</dbReference>
<evidence type="ECO:0000256" key="5">
    <source>
        <dbReference type="ARBA" id="ARBA00023015"/>
    </source>
</evidence>
<evidence type="ECO:0000256" key="6">
    <source>
        <dbReference type="ARBA" id="ARBA00023163"/>
    </source>
</evidence>
<evidence type="ECO:0000256" key="1">
    <source>
        <dbReference type="ARBA" id="ARBA00010060"/>
    </source>
</evidence>
<keyword evidence="5 9" id="KW-0805">Transcription regulation</keyword>
<dbReference type="Pfam" id="PF21103">
    <property type="entry name" value="PH1_SSRP1-like"/>
    <property type="match status" value="1"/>
</dbReference>
<dbReference type="CDD" id="cd13230">
    <property type="entry name" value="PH1_SSRP1-like"/>
    <property type="match status" value="1"/>
</dbReference>
<dbReference type="SMART" id="SM01287">
    <property type="entry name" value="Rtt106"/>
    <property type="match status" value="1"/>
</dbReference>
<dbReference type="CDD" id="cd13231">
    <property type="entry name" value="PH2_SSRP1-like"/>
    <property type="match status" value="1"/>
</dbReference>
<dbReference type="InterPro" id="IPR013719">
    <property type="entry name" value="RTT106/SPT16-like_middle_dom"/>
</dbReference>
<dbReference type="FunFam" id="2.30.29.150:FF:000001">
    <property type="entry name" value="Fact complex subunit ssrp1"/>
    <property type="match status" value="1"/>
</dbReference>
<evidence type="ECO:0000259" key="11">
    <source>
        <dbReference type="SMART" id="SM01287"/>
    </source>
</evidence>
<dbReference type="GO" id="GO:0031491">
    <property type="term" value="F:nucleosome binding"/>
    <property type="evidence" value="ECO:0007669"/>
    <property type="project" value="TreeGrafter"/>
</dbReference>
<evidence type="ECO:0000256" key="4">
    <source>
        <dbReference type="ARBA" id="ARBA00022763"/>
    </source>
</evidence>
<keyword evidence="4 9" id="KW-0227">DNA damage</keyword>
<feature type="compositionally biased region" description="Acidic residues" evidence="10">
    <location>
        <begin position="448"/>
        <end position="466"/>
    </location>
</feature>
<evidence type="ECO:0000256" key="7">
    <source>
        <dbReference type="ARBA" id="ARBA00023204"/>
    </source>
</evidence>
<name>A0A9P0EVU8_BEMTA</name>
<dbReference type="InterPro" id="IPR011993">
    <property type="entry name" value="PH-like_dom_sf"/>
</dbReference>
<dbReference type="InterPro" id="IPR050454">
    <property type="entry name" value="RTT106/SSRP1_HistChap/FACT"/>
</dbReference>
<feature type="domain" description="Histone chaperone RTT106/FACT complex subunit SPT16-like middle" evidence="11">
    <location>
        <begin position="259"/>
        <end position="350"/>
    </location>
</feature>
<keyword evidence="8 9" id="KW-0539">Nucleus</keyword>
<dbReference type="GO" id="GO:0003677">
    <property type="term" value="F:DNA binding"/>
    <property type="evidence" value="ECO:0007669"/>
    <property type="project" value="InterPro"/>
</dbReference>
<feature type="compositionally biased region" description="Basic residues" evidence="10">
    <location>
        <begin position="431"/>
        <end position="445"/>
    </location>
</feature>
<comment type="function">
    <text evidence="9">Component of the FACT complex, a general chromatin factor that acts to reorganize nucleosomes. The FACT complex is involved in multiple processes that require DNA as a template such as mRNA elongation, DNA replication and DNA repair. During transcription elongation the FACT complex acts as a histone chaperone that both destabilizes and restores nucleosomal structure. It facilitates the passage of RNA polymerase II and transcription by promoting the dissociation of one histone H2A-H2B dimer from the nucleosome, then subsequently promotes the reestablishment of the nucleosome following the passage of RNA polymerase II.</text>
</comment>
<protein>
    <recommendedName>
        <fullName evidence="9">FACT complex subunit SSRP1</fullName>
    </recommendedName>
</protein>
<dbReference type="Gene3D" id="2.30.29.220">
    <property type="entry name" value="Structure-specific recognition protein (SSRP1)"/>
    <property type="match status" value="1"/>
</dbReference>
<dbReference type="GO" id="GO:1902275">
    <property type="term" value="P:regulation of chromatin organization"/>
    <property type="evidence" value="ECO:0007669"/>
    <property type="project" value="TreeGrafter"/>
</dbReference>
<organism evidence="12 13">
    <name type="scientific">Bemisia tabaci</name>
    <name type="common">Sweetpotato whitefly</name>
    <name type="synonym">Aleurodes tabaci</name>
    <dbReference type="NCBI Taxonomy" id="7038"/>
    <lineage>
        <taxon>Eukaryota</taxon>
        <taxon>Metazoa</taxon>
        <taxon>Ecdysozoa</taxon>
        <taxon>Arthropoda</taxon>
        <taxon>Hexapoda</taxon>
        <taxon>Insecta</taxon>
        <taxon>Pterygota</taxon>
        <taxon>Neoptera</taxon>
        <taxon>Paraneoptera</taxon>
        <taxon>Hemiptera</taxon>
        <taxon>Sternorrhyncha</taxon>
        <taxon>Aleyrodoidea</taxon>
        <taxon>Aleyrodidae</taxon>
        <taxon>Aleyrodinae</taxon>
        <taxon>Bemisia</taxon>
    </lineage>
</organism>
<dbReference type="FunFam" id="2.30.29.30:FF:000098">
    <property type="entry name" value="Fact complex subunit ssrp1"/>
    <property type="match status" value="1"/>
</dbReference>
<dbReference type="PANTHER" id="PTHR45849:SF1">
    <property type="entry name" value="FACT COMPLEX SUBUNIT SSRP1"/>
    <property type="match status" value="1"/>
</dbReference>
<dbReference type="InterPro" id="IPR024954">
    <property type="entry name" value="SSRP1_DD"/>
</dbReference>
<evidence type="ECO:0000256" key="3">
    <source>
        <dbReference type="ARBA" id="ARBA00022705"/>
    </source>
</evidence>
<accession>A0A9P0EVU8</accession>
<feature type="compositionally biased region" description="Acidic residues" evidence="10">
    <location>
        <begin position="385"/>
        <end position="413"/>
    </location>
</feature>